<name>A0A251T5V7_HELAN</name>
<organism evidence="2 3">
    <name type="scientific">Helianthus annuus</name>
    <name type="common">Common sunflower</name>
    <dbReference type="NCBI Taxonomy" id="4232"/>
    <lineage>
        <taxon>Eukaryota</taxon>
        <taxon>Viridiplantae</taxon>
        <taxon>Streptophyta</taxon>
        <taxon>Embryophyta</taxon>
        <taxon>Tracheophyta</taxon>
        <taxon>Spermatophyta</taxon>
        <taxon>Magnoliopsida</taxon>
        <taxon>eudicotyledons</taxon>
        <taxon>Gunneridae</taxon>
        <taxon>Pentapetalae</taxon>
        <taxon>asterids</taxon>
        <taxon>campanulids</taxon>
        <taxon>Asterales</taxon>
        <taxon>Asteraceae</taxon>
        <taxon>Asteroideae</taxon>
        <taxon>Heliantheae alliance</taxon>
        <taxon>Heliantheae</taxon>
        <taxon>Helianthus</taxon>
    </lineage>
</organism>
<evidence type="ECO:0000313" key="1">
    <source>
        <dbReference type="EMBL" id="KAF5779895.1"/>
    </source>
</evidence>
<dbReference type="GO" id="GO:0006285">
    <property type="term" value="P:base-excision repair, AP site formation"/>
    <property type="evidence" value="ECO:0000318"/>
    <property type="project" value="GO_Central"/>
</dbReference>
<evidence type="ECO:0000313" key="2">
    <source>
        <dbReference type="EMBL" id="OTG06478.1"/>
    </source>
</evidence>
<evidence type="ECO:0000313" key="3">
    <source>
        <dbReference type="Proteomes" id="UP000215914"/>
    </source>
</evidence>
<dbReference type="PANTHER" id="PTHR10242:SF7">
    <property type="entry name" value="HHH-GPD DOMAIN-CONTAINING PROTEIN"/>
    <property type="match status" value="1"/>
</dbReference>
<dbReference type="Proteomes" id="UP000215914">
    <property type="component" value="Chromosome 12"/>
</dbReference>
<dbReference type="GO" id="GO:0005634">
    <property type="term" value="C:nucleus"/>
    <property type="evidence" value="ECO:0000318"/>
    <property type="project" value="GO_Central"/>
</dbReference>
<dbReference type="STRING" id="4232.A0A251T5V7"/>
<gene>
    <name evidence="2" type="ORF">HannXRQ_Chr12g0386151</name>
    <name evidence="1" type="ORF">HanXRQr2_Chr12g0564821</name>
</gene>
<dbReference type="Gene3D" id="1.10.340.30">
    <property type="entry name" value="Hypothetical protein, domain 2"/>
    <property type="match status" value="1"/>
</dbReference>
<dbReference type="OMA" id="AYWFDLI"/>
<dbReference type="InParanoid" id="A0A251T5V7"/>
<dbReference type="InterPro" id="IPR052054">
    <property type="entry name" value="Oxidative_DNA_repair_enzyme"/>
</dbReference>
<dbReference type="Gramene" id="mRNA:HanXRQr2_Chr12g0564821">
    <property type="protein sequence ID" value="mRNA:HanXRQr2_Chr12g0564821"/>
    <property type="gene ID" value="HanXRQr2_Chr12g0564821"/>
</dbReference>
<accession>A0A251T5V7</accession>
<dbReference type="EMBL" id="MNCJ02000327">
    <property type="protein sequence ID" value="KAF5779895.1"/>
    <property type="molecule type" value="Genomic_DNA"/>
</dbReference>
<dbReference type="GO" id="GO:0034039">
    <property type="term" value="F:8-oxo-7,8-dihydroguanine DNA N-glycosylase activity"/>
    <property type="evidence" value="ECO:0000318"/>
    <property type="project" value="GO_Central"/>
</dbReference>
<dbReference type="EMBL" id="CM007901">
    <property type="protein sequence ID" value="OTG06478.1"/>
    <property type="molecule type" value="Genomic_DNA"/>
</dbReference>
<dbReference type="PANTHER" id="PTHR10242">
    <property type="entry name" value="8-OXOGUANINE DNA GLYCOSYLASE"/>
    <property type="match status" value="1"/>
</dbReference>
<keyword evidence="3" id="KW-1185">Reference proteome</keyword>
<dbReference type="SUPFAM" id="SSF48150">
    <property type="entry name" value="DNA-glycosylase"/>
    <property type="match status" value="1"/>
</dbReference>
<dbReference type="AlphaFoldDB" id="A0A251T5V7"/>
<reference evidence="2" key="2">
    <citation type="submission" date="2017-02" db="EMBL/GenBank/DDBJ databases">
        <title>Sunflower complete genome.</title>
        <authorList>
            <person name="Langlade N."/>
            <person name="Munos S."/>
        </authorList>
    </citation>
    <scope>NUCLEOTIDE SEQUENCE [LARGE SCALE GENOMIC DNA]</scope>
    <source>
        <tissue evidence="2">Leaves</tissue>
    </source>
</reference>
<sequence>MMIMEVEVSSKFKLEKAVCNHGFFMMAPNTWYPSTKTFVRPLRLLNNNTVTDQVKRMLRLSKEDEEAVEAFHKLHSDAADKGFGRLFRNPSLFEDIVKTFLLCASRFEDSLGRAEKLCNLNPERKRGRRKRAQVNFPTAHEVLSFGMNKLERTLGYRCDVIFDLATDVVSGRVDLDRWENSITDGDELYKELIHRKGIGNFVASNILMCIGFYQRVPLDSETTRHIKQVHHHCGVNKVTDEMVKDIYDKYAPFQTLAYWFELLEYYESKVGKLCLLEKADYKKVTGSLIEKRISSSSSSIHICDNLVI</sequence>
<reference evidence="1 3" key="1">
    <citation type="journal article" date="2017" name="Nature">
        <title>The sunflower genome provides insights into oil metabolism, flowering and Asterid evolution.</title>
        <authorList>
            <person name="Badouin H."/>
            <person name="Gouzy J."/>
            <person name="Grassa C.J."/>
            <person name="Murat F."/>
            <person name="Staton S.E."/>
            <person name="Cottret L."/>
            <person name="Lelandais-Briere C."/>
            <person name="Owens G.L."/>
            <person name="Carrere S."/>
            <person name="Mayjonade B."/>
            <person name="Legrand L."/>
            <person name="Gill N."/>
            <person name="Kane N.C."/>
            <person name="Bowers J.E."/>
            <person name="Hubner S."/>
            <person name="Bellec A."/>
            <person name="Berard A."/>
            <person name="Berges H."/>
            <person name="Blanchet N."/>
            <person name="Boniface M.C."/>
            <person name="Brunel D."/>
            <person name="Catrice O."/>
            <person name="Chaidir N."/>
            <person name="Claudel C."/>
            <person name="Donnadieu C."/>
            <person name="Faraut T."/>
            <person name="Fievet G."/>
            <person name="Helmstetter N."/>
            <person name="King M."/>
            <person name="Knapp S.J."/>
            <person name="Lai Z."/>
            <person name="Le Paslier M.C."/>
            <person name="Lippi Y."/>
            <person name="Lorenzon L."/>
            <person name="Mandel J.R."/>
            <person name="Marage G."/>
            <person name="Marchand G."/>
            <person name="Marquand E."/>
            <person name="Bret-Mestries E."/>
            <person name="Morien E."/>
            <person name="Nambeesan S."/>
            <person name="Nguyen T."/>
            <person name="Pegot-Espagnet P."/>
            <person name="Pouilly N."/>
            <person name="Raftis F."/>
            <person name="Sallet E."/>
            <person name="Schiex T."/>
            <person name="Thomas J."/>
            <person name="Vandecasteele C."/>
            <person name="Vares D."/>
            <person name="Vear F."/>
            <person name="Vautrin S."/>
            <person name="Crespi M."/>
            <person name="Mangin B."/>
            <person name="Burke J.M."/>
            <person name="Salse J."/>
            <person name="Munos S."/>
            <person name="Vincourt P."/>
            <person name="Rieseberg L.H."/>
            <person name="Langlade N.B."/>
        </authorList>
    </citation>
    <scope>NUCLEOTIDE SEQUENCE [LARGE SCALE GENOMIC DNA]</scope>
    <source>
        <strain evidence="3">cv. SF193</strain>
        <tissue evidence="1">Leaves</tissue>
    </source>
</reference>
<protein>
    <submittedName>
        <fullName evidence="1 2">DNA glycosylase</fullName>
    </submittedName>
</protein>
<reference evidence="1" key="3">
    <citation type="submission" date="2020-06" db="EMBL/GenBank/DDBJ databases">
        <title>Helianthus annuus Genome sequencing and assembly Release 2.</title>
        <authorList>
            <person name="Gouzy J."/>
            <person name="Langlade N."/>
            <person name="Munos S."/>
        </authorList>
    </citation>
    <scope>NUCLEOTIDE SEQUENCE</scope>
    <source>
        <tissue evidence="1">Leaves</tissue>
    </source>
</reference>
<proteinExistence type="predicted"/>
<dbReference type="InterPro" id="IPR011257">
    <property type="entry name" value="DNA_glycosylase"/>
</dbReference>